<sequence length="74" mass="8585">MSNLNKILGGGERVRKTTGQQAGILELTETEERLLKKREFLKEKIEQELLFTKKNTCWLNSGICNGKTLVKWKY</sequence>
<reference evidence="1" key="3">
    <citation type="submission" date="2025-09" db="UniProtKB">
        <authorList>
            <consortium name="Ensembl"/>
        </authorList>
    </citation>
    <scope>IDENTIFICATION</scope>
</reference>
<name>A0A3P8S9R1_AMPPE</name>
<evidence type="ECO:0000313" key="2">
    <source>
        <dbReference type="Proteomes" id="UP000265080"/>
    </source>
</evidence>
<dbReference type="Gene3D" id="1.10.287.1060">
    <property type="entry name" value="ESAT-6-like"/>
    <property type="match status" value="1"/>
</dbReference>
<protein>
    <submittedName>
        <fullName evidence="1">Uncharacterized protein</fullName>
    </submittedName>
</protein>
<organism evidence="1 2">
    <name type="scientific">Amphiprion percula</name>
    <name type="common">Orange clownfish</name>
    <name type="synonym">Lutjanus percula</name>
    <dbReference type="NCBI Taxonomy" id="161767"/>
    <lineage>
        <taxon>Eukaryota</taxon>
        <taxon>Metazoa</taxon>
        <taxon>Chordata</taxon>
        <taxon>Craniata</taxon>
        <taxon>Vertebrata</taxon>
        <taxon>Euteleostomi</taxon>
        <taxon>Actinopterygii</taxon>
        <taxon>Neopterygii</taxon>
        <taxon>Teleostei</taxon>
        <taxon>Neoteleostei</taxon>
        <taxon>Acanthomorphata</taxon>
        <taxon>Ovalentaria</taxon>
        <taxon>Pomacentridae</taxon>
        <taxon>Amphiprion</taxon>
    </lineage>
</organism>
<reference evidence="1" key="2">
    <citation type="submission" date="2025-08" db="UniProtKB">
        <authorList>
            <consortium name="Ensembl"/>
        </authorList>
    </citation>
    <scope>IDENTIFICATION</scope>
</reference>
<dbReference type="AlphaFoldDB" id="A0A3P8S9R1"/>
<proteinExistence type="predicted"/>
<dbReference type="GeneTree" id="ENSGT01060000250195"/>
<evidence type="ECO:0000313" key="1">
    <source>
        <dbReference type="Ensembl" id="ENSAPEP00000009016.1"/>
    </source>
</evidence>
<reference evidence="1 2" key="1">
    <citation type="submission" date="2018-03" db="EMBL/GenBank/DDBJ databases">
        <title>Finding Nemo's genes: A chromosome-scale reference assembly of the genome of the orange clownfish Amphiprion percula.</title>
        <authorList>
            <person name="Lehmann R."/>
        </authorList>
    </citation>
    <scope>NUCLEOTIDE SEQUENCE</scope>
</reference>
<keyword evidence="2" id="KW-1185">Reference proteome</keyword>
<dbReference type="Ensembl" id="ENSAPET00000009264.1">
    <property type="protein sequence ID" value="ENSAPEP00000009016.1"/>
    <property type="gene ID" value="ENSAPEG00000006483.1"/>
</dbReference>
<dbReference type="Proteomes" id="UP000265080">
    <property type="component" value="Chromosome 4"/>
</dbReference>
<accession>A0A3P8S9R1</accession>
<dbReference type="STRING" id="161767.ENSAPEP00000009016"/>